<evidence type="ECO:0000256" key="7">
    <source>
        <dbReference type="SAM" id="Phobius"/>
    </source>
</evidence>
<protein>
    <submittedName>
        <fullName evidence="10">ABC transporter permease</fullName>
    </submittedName>
</protein>
<dbReference type="KEGG" id="taqu:KDW03_12190"/>
<dbReference type="PANTHER" id="PTHR30489:SF0">
    <property type="entry name" value="LIPOPROTEIN-RELEASING SYSTEM TRANSMEMBRANE PROTEIN LOLE"/>
    <property type="match status" value="1"/>
</dbReference>
<evidence type="ECO:0000256" key="3">
    <source>
        <dbReference type="ARBA" id="ARBA00022475"/>
    </source>
</evidence>
<evidence type="ECO:0000259" key="8">
    <source>
        <dbReference type="Pfam" id="PF02687"/>
    </source>
</evidence>
<dbReference type="InterPro" id="IPR003838">
    <property type="entry name" value="ABC3_permease_C"/>
</dbReference>
<keyword evidence="6 7" id="KW-0472">Membrane</keyword>
<keyword evidence="4 7" id="KW-0812">Transmembrane</keyword>
<dbReference type="Proteomes" id="UP001056539">
    <property type="component" value="Chromosome"/>
</dbReference>
<evidence type="ECO:0000256" key="5">
    <source>
        <dbReference type="ARBA" id="ARBA00022989"/>
    </source>
</evidence>
<reference evidence="10" key="1">
    <citation type="submission" date="2021-04" db="EMBL/GenBank/DDBJ databases">
        <authorList>
            <person name="Postec A."/>
        </authorList>
    </citation>
    <scope>NUCLEOTIDE SEQUENCE</scope>
    <source>
        <strain evidence="10">F1F22</strain>
    </source>
</reference>
<evidence type="ECO:0000256" key="1">
    <source>
        <dbReference type="ARBA" id="ARBA00004651"/>
    </source>
</evidence>
<comment type="similarity">
    <text evidence="2">Belongs to the ABC-4 integral membrane protein family. LolC/E subfamily.</text>
</comment>
<dbReference type="Pfam" id="PF12704">
    <property type="entry name" value="MacB_PCD"/>
    <property type="match status" value="1"/>
</dbReference>
<feature type="transmembrane region" description="Helical" evidence="7">
    <location>
        <begin position="393"/>
        <end position="413"/>
    </location>
</feature>
<feature type="transmembrane region" description="Helical" evidence="7">
    <location>
        <begin position="266"/>
        <end position="288"/>
    </location>
</feature>
<feature type="domain" description="ABC3 transporter permease C-terminal" evidence="8">
    <location>
        <begin position="266"/>
        <end position="337"/>
    </location>
</feature>
<reference evidence="10" key="2">
    <citation type="submission" date="2022-06" db="EMBL/GenBank/DDBJ databases">
        <title>Thermospira aquatica gen. nov., sp. nov.</title>
        <authorList>
            <person name="Ben Ali Gam Z."/>
            <person name="Labat M."/>
        </authorList>
    </citation>
    <scope>NUCLEOTIDE SEQUENCE</scope>
    <source>
        <strain evidence="10">F1F22</strain>
    </source>
</reference>
<evidence type="ECO:0000256" key="2">
    <source>
        <dbReference type="ARBA" id="ARBA00005236"/>
    </source>
</evidence>
<feature type="transmembrane region" description="Helical" evidence="7">
    <location>
        <begin position="308"/>
        <end position="335"/>
    </location>
</feature>
<feature type="domain" description="MacB-like periplasmic core" evidence="9">
    <location>
        <begin position="25"/>
        <end position="236"/>
    </location>
</feature>
<keyword evidence="11" id="KW-1185">Reference proteome</keyword>
<feature type="transmembrane region" description="Helical" evidence="7">
    <location>
        <begin position="20"/>
        <end position="46"/>
    </location>
</feature>
<accession>A0AAX3BD97</accession>
<dbReference type="GO" id="GO:0098797">
    <property type="term" value="C:plasma membrane protein complex"/>
    <property type="evidence" value="ECO:0007669"/>
    <property type="project" value="TreeGrafter"/>
</dbReference>
<evidence type="ECO:0000313" key="11">
    <source>
        <dbReference type="Proteomes" id="UP001056539"/>
    </source>
</evidence>
<evidence type="ECO:0000256" key="4">
    <source>
        <dbReference type="ARBA" id="ARBA00022692"/>
    </source>
</evidence>
<dbReference type="InterPro" id="IPR051447">
    <property type="entry name" value="Lipoprotein-release_system"/>
</dbReference>
<evidence type="ECO:0000259" key="9">
    <source>
        <dbReference type="Pfam" id="PF12704"/>
    </source>
</evidence>
<keyword evidence="3" id="KW-1003">Cell membrane</keyword>
<organism evidence="10 11">
    <name type="scientific">Thermospira aquatica</name>
    <dbReference type="NCBI Taxonomy" id="2828656"/>
    <lineage>
        <taxon>Bacteria</taxon>
        <taxon>Pseudomonadati</taxon>
        <taxon>Spirochaetota</taxon>
        <taxon>Spirochaetia</taxon>
        <taxon>Brevinematales</taxon>
        <taxon>Thermospiraceae</taxon>
        <taxon>Thermospira</taxon>
    </lineage>
</organism>
<dbReference type="RefSeq" id="WP_271435352.1">
    <property type="nucleotide sequence ID" value="NZ_CP073355.1"/>
</dbReference>
<evidence type="ECO:0000313" key="10">
    <source>
        <dbReference type="EMBL" id="URA10219.1"/>
    </source>
</evidence>
<keyword evidence="5 7" id="KW-1133">Transmembrane helix</keyword>
<dbReference type="Pfam" id="PF02687">
    <property type="entry name" value="FtsX"/>
    <property type="match status" value="1"/>
</dbReference>
<dbReference type="PANTHER" id="PTHR30489">
    <property type="entry name" value="LIPOPROTEIN-RELEASING SYSTEM TRANSMEMBRANE PROTEIN LOLE"/>
    <property type="match status" value="1"/>
</dbReference>
<sequence>MNVVVYLATKYLKFKGTDRGISLISVIALLTIIVSAMAATVILSAANGMHYNFMDKLAFKDFHAVIYGYGRGIPEYEALGTELKKLPGVVDVVPFVDQQALIKGPLGTYGVIVKAFPRDFYQNDKEFKNRFSLKRGEETNASWRHAIFIGYNLADNLGVSVGDWVYLTLVNDDMLSLLQYKFKVAGIFEAGYAEYDTSLVFVNLEDVLALEENGRASLAIRVQDPFKIEKWLPRIREVSPFYVYSWKTLNRNSLVNIRNEKMMMRIILTIFFIVVCFNILSTMMATVLDKREEIGILKAMGLRPKSVMTVFLMDGFLIGVIGSAVGIFLGLFFALNLNNILHGIEGFINFWNNAAYMTLRPFFVVKKPLKFEFFDPTAYYIREFPMRIQLEDLIVIMGLSVVCSMLAVIWPAYRASKLRPIEVLRND</sequence>
<comment type="subcellular location">
    <subcellularLocation>
        <location evidence="1">Cell membrane</location>
        <topology evidence="1">Multi-pass membrane protein</topology>
    </subcellularLocation>
</comment>
<name>A0AAX3BD97_9SPIR</name>
<dbReference type="GO" id="GO:0044874">
    <property type="term" value="P:lipoprotein localization to outer membrane"/>
    <property type="evidence" value="ECO:0007669"/>
    <property type="project" value="TreeGrafter"/>
</dbReference>
<evidence type="ECO:0000256" key="6">
    <source>
        <dbReference type="ARBA" id="ARBA00023136"/>
    </source>
</evidence>
<gene>
    <name evidence="10" type="ORF">KDW03_12190</name>
</gene>
<dbReference type="InterPro" id="IPR025857">
    <property type="entry name" value="MacB_PCD"/>
</dbReference>
<dbReference type="AlphaFoldDB" id="A0AAX3BD97"/>
<dbReference type="EMBL" id="CP073355">
    <property type="protein sequence ID" value="URA10219.1"/>
    <property type="molecule type" value="Genomic_DNA"/>
</dbReference>
<proteinExistence type="inferred from homology"/>